<comment type="caution">
    <text evidence="2">The sequence shown here is derived from an EMBL/GenBank/DDBJ whole genome shotgun (WGS) entry which is preliminary data.</text>
</comment>
<dbReference type="Gene3D" id="3.40.630.10">
    <property type="entry name" value="Zn peptidases"/>
    <property type="match status" value="1"/>
</dbReference>
<dbReference type="EMBL" id="AOII01000110">
    <property type="protein sequence ID" value="ELY72295.1"/>
    <property type="molecule type" value="Genomic_DNA"/>
</dbReference>
<reference evidence="2 3" key="1">
    <citation type="journal article" date="2014" name="PLoS Genet.">
        <title>Phylogenetically driven sequencing of extremely halophilic archaea reveals strategies for static and dynamic osmo-response.</title>
        <authorList>
            <person name="Becker E.A."/>
            <person name="Seitzer P.M."/>
            <person name="Tritt A."/>
            <person name="Larsen D."/>
            <person name="Krusor M."/>
            <person name="Yao A.I."/>
            <person name="Wu D."/>
            <person name="Madern D."/>
            <person name="Eisen J.A."/>
            <person name="Darling A.E."/>
            <person name="Facciotti M.T."/>
        </authorList>
    </citation>
    <scope>NUCLEOTIDE SEQUENCE [LARGE SCALE GENOMIC DNA]</scope>
    <source>
        <strain evidence="2 3">DSM 3751</strain>
    </source>
</reference>
<dbReference type="SUPFAM" id="SSF53187">
    <property type="entry name" value="Zn-dependent exopeptidases"/>
    <property type="match status" value="1"/>
</dbReference>
<proteinExistence type="predicted"/>
<sequence length="187" mass="19923">MLTVDTSNPPGDTRELVAPLEEYLSEFPVGVERVAVDPAKPTPLVTFPGASDRTLLYTGHLDTVPFDADTWSSDPLGNATTTDSTGAARRKKGAIAAVCFAIRTFAETGTEPPIDLAVAFVSDEEVGIDRIEDRVCLLAGRLADGVPADRLRSPPTPGRHGPTANVEGRGRTPRYGGRSASLLRVRR</sequence>
<gene>
    <name evidence="2" type="ORF">C487_18968</name>
</gene>
<dbReference type="InterPro" id="IPR002933">
    <property type="entry name" value="Peptidase_M20"/>
</dbReference>
<organism evidence="2 3">
    <name type="scientific">Natrinema pallidum DSM 3751</name>
    <dbReference type="NCBI Taxonomy" id="1227495"/>
    <lineage>
        <taxon>Archaea</taxon>
        <taxon>Methanobacteriati</taxon>
        <taxon>Methanobacteriota</taxon>
        <taxon>Stenosarchaea group</taxon>
        <taxon>Halobacteria</taxon>
        <taxon>Halobacteriales</taxon>
        <taxon>Natrialbaceae</taxon>
        <taxon>Natrinema</taxon>
    </lineage>
</organism>
<evidence type="ECO:0000313" key="3">
    <source>
        <dbReference type="Proteomes" id="UP000011618"/>
    </source>
</evidence>
<dbReference type="RefSeq" id="WP_006187336.1">
    <property type="nucleotide sequence ID" value="NZ_AOII01000110.1"/>
</dbReference>
<evidence type="ECO:0000256" key="1">
    <source>
        <dbReference type="SAM" id="MobiDB-lite"/>
    </source>
</evidence>
<dbReference type="Pfam" id="PF01546">
    <property type="entry name" value="Peptidase_M20"/>
    <property type="match status" value="1"/>
</dbReference>
<dbReference type="GO" id="GO:0016787">
    <property type="term" value="F:hydrolase activity"/>
    <property type="evidence" value="ECO:0007669"/>
    <property type="project" value="InterPro"/>
</dbReference>
<name>L9YE14_9EURY</name>
<dbReference type="Proteomes" id="UP000011618">
    <property type="component" value="Unassembled WGS sequence"/>
</dbReference>
<dbReference type="PANTHER" id="PTHR43808:SF32">
    <property type="entry name" value="ARGE_DAPE-RELATED DEACYLASE"/>
    <property type="match status" value="1"/>
</dbReference>
<dbReference type="InterPro" id="IPR050072">
    <property type="entry name" value="Peptidase_M20A"/>
</dbReference>
<feature type="region of interest" description="Disordered" evidence="1">
    <location>
        <begin position="146"/>
        <end position="180"/>
    </location>
</feature>
<dbReference type="AlphaFoldDB" id="L9YE14"/>
<dbReference type="OrthoDB" id="24854at2157"/>
<evidence type="ECO:0000313" key="2">
    <source>
        <dbReference type="EMBL" id="ELY72295.1"/>
    </source>
</evidence>
<protein>
    <submittedName>
        <fullName evidence="2">Acetylornithine deacetylase/succinyl-diaminopimelate desuccinylase</fullName>
    </submittedName>
</protein>
<dbReference type="eggNOG" id="arCOG01107">
    <property type="taxonomic scope" value="Archaea"/>
</dbReference>
<dbReference type="PATRIC" id="fig|1227495.3.peg.3787"/>
<accession>L9YE14</accession>
<dbReference type="PANTHER" id="PTHR43808">
    <property type="entry name" value="ACETYLORNITHINE DEACETYLASE"/>
    <property type="match status" value="1"/>
</dbReference>